<dbReference type="EC" id="3.7.1.3" evidence="2"/>
<feature type="compositionally biased region" description="Low complexity" evidence="1">
    <location>
        <begin position="7"/>
        <end position="28"/>
    </location>
</feature>
<organism evidence="2 3">
    <name type="scientific">Tilletia horrida</name>
    <dbReference type="NCBI Taxonomy" id="155126"/>
    <lineage>
        <taxon>Eukaryota</taxon>
        <taxon>Fungi</taxon>
        <taxon>Dikarya</taxon>
        <taxon>Basidiomycota</taxon>
        <taxon>Ustilaginomycotina</taxon>
        <taxon>Exobasidiomycetes</taxon>
        <taxon>Tilletiales</taxon>
        <taxon>Tilletiaceae</taxon>
        <taxon>Tilletia</taxon>
    </lineage>
</organism>
<dbReference type="Gene3D" id="1.20.1410.10">
    <property type="entry name" value="I/LWEQ domain"/>
    <property type="match status" value="1"/>
</dbReference>
<dbReference type="Proteomes" id="UP001176517">
    <property type="component" value="Unassembled WGS sequence"/>
</dbReference>
<name>A0AAN6K181_9BASI</name>
<feature type="compositionally biased region" description="Polar residues" evidence="1">
    <location>
        <begin position="118"/>
        <end position="130"/>
    </location>
</feature>
<feature type="region of interest" description="Disordered" evidence="1">
    <location>
        <begin position="1"/>
        <end position="28"/>
    </location>
</feature>
<gene>
    <name evidence="2" type="primary">BNA5_1</name>
    <name evidence="2" type="ORF">OC846_000054</name>
</gene>
<evidence type="ECO:0000256" key="1">
    <source>
        <dbReference type="SAM" id="MobiDB-lite"/>
    </source>
</evidence>
<evidence type="ECO:0000313" key="3">
    <source>
        <dbReference type="Proteomes" id="UP001176517"/>
    </source>
</evidence>
<evidence type="ECO:0000313" key="2">
    <source>
        <dbReference type="EMBL" id="KAK0558062.1"/>
    </source>
</evidence>
<protein>
    <submittedName>
        <fullName evidence="2">Kynureninase (L-kynurenine hydrolase)</fullName>
        <ecNumber evidence="2">3.7.1.3</ecNumber>
    </submittedName>
</protein>
<feature type="compositionally biased region" description="Basic and acidic residues" evidence="1">
    <location>
        <begin position="518"/>
        <end position="531"/>
    </location>
</feature>
<dbReference type="AlphaFoldDB" id="A0AAN6K181"/>
<comment type="caution">
    <text evidence="2">The sequence shown here is derived from an EMBL/GenBank/DDBJ whole genome shotgun (WGS) entry which is preliminary data.</text>
</comment>
<feature type="region of interest" description="Disordered" evidence="1">
    <location>
        <begin position="384"/>
        <end position="411"/>
    </location>
</feature>
<feature type="region of interest" description="Disordered" evidence="1">
    <location>
        <begin position="239"/>
        <end position="263"/>
    </location>
</feature>
<dbReference type="EMBL" id="JAPDMZ010000001">
    <property type="protein sequence ID" value="KAK0558062.1"/>
    <property type="molecule type" value="Genomic_DNA"/>
</dbReference>
<feature type="region of interest" description="Disordered" evidence="1">
    <location>
        <begin position="505"/>
        <end position="532"/>
    </location>
</feature>
<keyword evidence="3" id="KW-1185">Reference proteome</keyword>
<keyword evidence="2" id="KW-0378">Hydrolase</keyword>
<reference evidence="2" key="1">
    <citation type="journal article" date="2023" name="PhytoFront">
        <title>Draft Genome Resources of Seven Strains of Tilletia horrida, Causal Agent of Kernel Smut of Rice.</title>
        <authorList>
            <person name="Khanal S."/>
            <person name="Antony Babu S."/>
            <person name="Zhou X.G."/>
        </authorList>
    </citation>
    <scope>NUCLEOTIDE SEQUENCE</scope>
    <source>
        <strain evidence="2">TX6</strain>
    </source>
</reference>
<proteinExistence type="predicted"/>
<dbReference type="GO" id="GO:0030429">
    <property type="term" value="F:kynureninase activity"/>
    <property type="evidence" value="ECO:0007669"/>
    <property type="project" value="UniProtKB-EC"/>
</dbReference>
<sequence>MAKKKTTTTTAAAKKATPAATSSSSGDSSHASLQIALLRCAALCIASKSTLRSNDLSPLSSTPFDEVPSHQQILHDVRSLLKRAGTTANALALALKVSASQATAAAAANAAKSESQSTSDSQTVPSTQPGPGSPLAGLDSASITAALAQLDTLTTDIIPKLVYVARKALKEKLVLNIPENQPPGAEQKQEWAGLGRAFAKSVANSVREVIESIDSLVECFMDLKTRAAMRASEQARYRKAVEEGEEESEAPPRAQNSAKMEDLTPAQLRKRALIRYDALYKLCERLADPSPPPDPALTAESYKNIIKRAAEEEEREGKAEAGGADQNVDRLDAFEVSMTIKSVDEFARGLPRDNWNALQREHLIKSEQLNDVVREVKQVIRWSESQGKEGAKSSESGPASKSKKEDDEDDLDDLGIEDMFLDDEWTAADAERARRAIPIIENVRKVHNVIGRIFFEPGLRAEPESLGSGTFDMLSDDAEELLQTVDELMGYTIYAGDAVTEAKGIHADDEKEDDPEGWEAKEATRKEKGEEAPYNPMVAEEIAEDSENLFCEQLIFFAQAGAALAEHGIGAVAPGSDVIDGLQQAANAIKEDCKKVVGEERWARYI</sequence>
<feature type="region of interest" description="Disordered" evidence="1">
    <location>
        <begin position="111"/>
        <end position="136"/>
    </location>
</feature>
<accession>A0AAN6K181</accession>